<evidence type="ECO:0000256" key="7">
    <source>
        <dbReference type="PROSITE-ProRule" id="PRU01373"/>
    </source>
</evidence>
<dbReference type="PROSITE" id="PS51257">
    <property type="entry name" value="PROKAR_LIPOPROTEIN"/>
    <property type="match status" value="1"/>
</dbReference>
<evidence type="ECO:0000256" key="4">
    <source>
        <dbReference type="ARBA" id="ARBA00022984"/>
    </source>
</evidence>
<dbReference type="InterPro" id="IPR005490">
    <property type="entry name" value="LD_TPept_cat_dom"/>
</dbReference>
<dbReference type="SUPFAM" id="SSF141523">
    <property type="entry name" value="L,D-transpeptidase catalytic domain-like"/>
    <property type="match status" value="1"/>
</dbReference>
<dbReference type="RefSeq" id="WP_380137935.1">
    <property type="nucleotide sequence ID" value="NZ_JBHLUI010000008.1"/>
</dbReference>
<evidence type="ECO:0000256" key="5">
    <source>
        <dbReference type="ARBA" id="ARBA00023315"/>
    </source>
</evidence>
<dbReference type="PANTHER" id="PTHR30582">
    <property type="entry name" value="L,D-TRANSPEPTIDASE"/>
    <property type="match status" value="1"/>
</dbReference>
<dbReference type="CDD" id="cd13432">
    <property type="entry name" value="LDT_IgD_like_2"/>
    <property type="match status" value="1"/>
</dbReference>
<organism evidence="9 10">
    <name type="scientific">Kineococcus gynurae</name>
    <dbReference type="NCBI Taxonomy" id="452979"/>
    <lineage>
        <taxon>Bacteria</taxon>
        <taxon>Bacillati</taxon>
        <taxon>Actinomycetota</taxon>
        <taxon>Actinomycetes</taxon>
        <taxon>Kineosporiales</taxon>
        <taxon>Kineosporiaceae</taxon>
        <taxon>Kineococcus</taxon>
    </lineage>
</organism>
<keyword evidence="5" id="KW-0012">Acyltransferase</keyword>
<dbReference type="CDD" id="cd16913">
    <property type="entry name" value="YkuD_like"/>
    <property type="match status" value="1"/>
</dbReference>
<dbReference type="Gene3D" id="2.60.40.3780">
    <property type="match status" value="1"/>
</dbReference>
<dbReference type="Pfam" id="PF17964">
    <property type="entry name" value="Big_10"/>
    <property type="match status" value="1"/>
</dbReference>
<keyword evidence="10" id="KW-1185">Reference proteome</keyword>
<evidence type="ECO:0000313" key="9">
    <source>
        <dbReference type="EMBL" id="MFB9377734.1"/>
    </source>
</evidence>
<evidence type="ECO:0000256" key="3">
    <source>
        <dbReference type="ARBA" id="ARBA00022960"/>
    </source>
</evidence>
<dbReference type="PANTHER" id="PTHR30582:SF2">
    <property type="entry name" value="L,D-TRANSPEPTIDASE YCIB-RELATED"/>
    <property type="match status" value="1"/>
</dbReference>
<dbReference type="InterPro" id="IPR038063">
    <property type="entry name" value="Transpep_catalytic_dom"/>
</dbReference>
<feature type="domain" description="L,D-TPase catalytic" evidence="8">
    <location>
        <begin position="249"/>
        <end position="378"/>
    </location>
</feature>
<dbReference type="PROSITE" id="PS52029">
    <property type="entry name" value="LD_TPASE"/>
    <property type="match status" value="1"/>
</dbReference>
<feature type="active site" description="Proton donor/acceptor" evidence="7">
    <location>
        <position position="336"/>
    </location>
</feature>
<dbReference type="Pfam" id="PF03734">
    <property type="entry name" value="YkuD"/>
    <property type="match status" value="1"/>
</dbReference>
<dbReference type="InterPro" id="IPR050979">
    <property type="entry name" value="LD-transpeptidase"/>
</dbReference>
<sequence>MSSSRARSQRYGGTRLVGAGVVGLALVVGLSGCQPGTAAGTAAPAATASAAPAVITVEGTEVAGSVRPDQPLVVTAAGGALTEVAVTTPEGAPVAGALGEGGQRWTSTDPLAPATRYAVHAVARNAAGASATRDAEVATLTPATTAFPAVAPLSGSTVGVGMPIIVTLDEPVAEDRRAAVEEQLRVSTDPQGVVGAWSWQSATKVEFRPENYWPAHTKVHVDLDLGSVEVSPGVWGTTRDIDFTVGSAMVSHVDIAAHTLTVTEDGTVLRTIPVTLGQSGSGGRYVTRSGTKVIMSLEKSRQMDAETTGVSKDDPNYYNVAVKYAMRLTNSGEFLHAAPWSVGSQGRANVSHGCTGMSTADAQWMFAHSKVGDVVTYSGSDRAIEAGNGFDVWNESFADWKGGSALPS</sequence>
<dbReference type="EMBL" id="JBHMDM010000007">
    <property type="protein sequence ID" value="MFB9377734.1"/>
    <property type="molecule type" value="Genomic_DNA"/>
</dbReference>
<comment type="pathway">
    <text evidence="1 7">Cell wall biogenesis; peptidoglycan biosynthesis.</text>
</comment>
<gene>
    <name evidence="9" type="ORF">ACFFVI_12225</name>
</gene>
<evidence type="ECO:0000313" key="10">
    <source>
        <dbReference type="Proteomes" id="UP001589748"/>
    </source>
</evidence>
<comment type="caution">
    <text evidence="9">The sequence shown here is derived from an EMBL/GenBank/DDBJ whole genome shotgun (WGS) entry which is preliminary data.</text>
</comment>
<evidence type="ECO:0000256" key="2">
    <source>
        <dbReference type="ARBA" id="ARBA00022679"/>
    </source>
</evidence>
<keyword evidence="6 7" id="KW-0961">Cell wall biogenesis/degradation</keyword>
<dbReference type="InterPro" id="IPR041280">
    <property type="entry name" value="Big_10"/>
</dbReference>
<proteinExistence type="predicted"/>
<keyword evidence="3 7" id="KW-0133">Cell shape</keyword>
<name>A0ABV5LUF7_9ACTN</name>
<dbReference type="Gene3D" id="2.60.40.3710">
    <property type="match status" value="1"/>
</dbReference>
<evidence type="ECO:0000256" key="6">
    <source>
        <dbReference type="ARBA" id="ARBA00023316"/>
    </source>
</evidence>
<evidence type="ECO:0000259" key="8">
    <source>
        <dbReference type="PROSITE" id="PS52029"/>
    </source>
</evidence>
<evidence type="ECO:0000256" key="1">
    <source>
        <dbReference type="ARBA" id="ARBA00004752"/>
    </source>
</evidence>
<dbReference type="Proteomes" id="UP001589748">
    <property type="component" value="Unassembled WGS sequence"/>
</dbReference>
<keyword evidence="2" id="KW-0808">Transferase</keyword>
<protein>
    <submittedName>
        <fullName evidence="9">Ig-like domain-containing protein</fullName>
    </submittedName>
</protein>
<dbReference type="Gene3D" id="2.40.440.10">
    <property type="entry name" value="L,D-transpeptidase catalytic domain-like"/>
    <property type="match status" value="1"/>
</dbReference>
<keyword evidence="4 7" id="KW-0573">Peptidoglycan synthesis</keyword>
<feature type="active site" description="Nucleophile" evidence="7">
    <location>
        <position position="354"/>
    </location>
</feature>
<accession>A0ABV5LUF7</accession>
<reference evidence="9 10" key="1">
    <citation type="submission" date="2024-09" db="EMBL/GenBank/DDBJ databases">
        <authorList>
            <person name="Sun Q."/>
            <person name="Mori K."/>
        </authorList>
    </citation>
    <scope>NUCLEOTIDE SEQUENCE [LARGE SCALE GENOMIC DNA]</scope>
    <source>
        <strain evidence="9 10">TISTR 1856</strain>
    </source>
</reference>